<evidence type="ECO:0000313" key="8">
    <source>
        <dbReference type="Proteomes" id="UP001180020"/>
    </source>
</evidence>
<evidence type="ECO:0000256" key="4">
    <source>
        <dbReference type="ARBA" id="ARBA00023163"/>
    </source>
</evidence>
<dbReference type="InterPro" id="IPR036638">
    <property type="entry name" value="HLH_DNA-bd_sf"/>
</dbReference>
<keyword evidence="8" id="KW-1185">Reference proteome</keyword>
<dbReference type="Pfam" id="PF00010">
    <property type="entry name" value="HLH"/>
    <property type="match status" value="1"/>
</dbReference>
<feature type="domain" description="BHLH" evidence="6">
    <location>
        <begin position="38"/>
        <end position="89"/>
    </location>
</feature>
<organism evidence="7 8">
    <name type="scientific">Acorus calamus</name>
    <name type="common">Sweet flag</name>
    <dbReference type="NCBI Taxonomy" id="4465"/>
    <lineage>
        <taxon>Eukaryota</taxon>
        <taxon>Viridiplantae</taxon>
        <taxon>Streptophyta</taxon>
        <taxon>Embryophyta</taxon>
        <taxon>Tracheophyta</taxon>
        <taxon>Spermatophyta</taxon>
        <taxon>Magnoliopsida</taxon>
        <taxon>Liliopsida</taxon>
        <taxon>Acoraceae</taxon>
        <taxon>Acorus</taxon>
    </lineage>
</organism>
<accession>A0AAV9E7Q8</accession>
<evidence type="ECO:0000256" key="3">
    <source>
        <dbReference type="ARBA" id="ARBA00023125"/>
    </source>
</evidence>
<name>A0AAV9E7Q8_ACOCL</name>
<dbReference type="PANTHER" id="PTHR46133:SF28">
    <property type="entry name" value="BHLH TRANSCRIPTION FACTOR"/>
    <property type="match status" value="1"/>
</dbReference>
<dbReference type="EMBL" id="JAUJYO010000009">
    <property type="protein sequence ID" value="KAK1308348.1"/>
    <property type="molecule type" value="Genomic_DNA"/>
</dbReference>
<dbReference type="FunFam" id="4.10.280.10:FF:000104">
    <property type="entry name" value="Transcription factor bHLH34"/>
    <property type="match status" value="1"/>
</dbReference>
<dbReference type="InterPro" id="IPR044818">
    <property type="entry name" value="ILR3-like"/>
</dbReference>
<dbReference type="SMART" id="SM00353">
    <property type="entry name" value="HLH"/>
    <property type="match status" value="1"/>
</dbReference>
<comment type="caution">
    <text evidence="7">The sequence shown here is derived from an EMBL/GenBank/DDBJ whole genome shotgun (WGS) entry which is preliminary data.</text>
</comment>
<dbReference type="GO" id="GO:0006879">
    <property type="term" value="P:intracellular iron ion homeostasis"/>
    <property type="evidence" value="ECO:0007669"/>
    <property type="project" value="InterPro"/>
</dbReference>
<dbReference type="Gene3D" id="4.10.280.10">
    <property type="entry name" value="Helix-loop-helix DNA-binding domain"/>
    <property type="match status" value="1"/>
</dbReference>
<protein>
    <submittedName>
        <fullName evidence="7">Transcription factor ILR3</fullName>
    </submittedName>
</protein>
<keyword evidence="3" id="KW-0238">DNA-binding</keyword>
<dbReference type="CDD" id="cd11446">
    <property type="entry name" value="bHLH_AtILR3_like"/>
    <property type="match status" value="1"/>
</dbReference>
<evidence type="ECO:0000256" key="2">
    <source>
        <dbReference type="ARBA" id="ARBA00023015"/>
    </source>
</evidence>
<evidence type="ECO:0000259" key="6">
    <source>
        <dbReference type="PROSITE" id="PS50888"/>
    </source>
</evidence>
<dbReference type="GO" id="GO:0000976">
    <property type="term" value="F:transcription cis-regulatory region binding"/>
    <property type="evidence" value="ECO:0007669"/>
    <property type="project" value="UniProtKB-ARBA"/>
</dbReference>
<dbReference type="GO" id="GO:0046983">
    <property type="term" value="F:protein dimerization activity"/>
    <property type="evidence" value="ECO:0007669"/>
    <property type="project" value="InterPro"/>
</dbReference>
<dbReference type="SUPFAM" id="SSF47459">
    <property type="entry name" value="HLH, helix-loop-helix DNA-binding domain"/>
    <property type="match status" value="1"/>
</dbReference>
<sequence>MFDQLFYSVCLDNNSWFQDLSGTRESGSRKRVRSESCSVSGSKACREKMRRDRLNDRFMELGSILEPGKPPKMDKATILNDAIRMAEKNELRDEKQRLKAEKESLEHQIKAMTLPPSFMTHPPVIPAAFAAPGQGAVNKMMPMPFMGYPGVAMWRLMPPAAIDTSEDPNLHSPVA</sequence>
<comment type="similarity">
    <text evidence="1">Belongs to the bHLH protein family.</text>
</comment>
<evidence type="ECO:0000256" key="5">
    <source>
        <dbReference type="ARBA" id="ARBA00023242"/>
    </source>
</evidence>
<dbReference type="InterPro" id="IPR011598">
    <property type="entry name" value="bHLH_dom"/>
</dbReference>
<dbReference type="PANTHER" id="PTHR46133">
    <property type="entry name" value="BHLH TRANSCRIPTION FACTOR"/>
    <property type="match status" value="1"/>
</dbReference>
<proteinExistence type="inferred from homology"/>
<dbReference type="Proteomes" id="UP001180020">
    <property type="component" value="Unassembled WGS sequence"/>
</dbReference>
<dbReference type="AlphaFoldDB" id="A0AAV9E7Q8"/>
<reference evidence="7" key="2">
    <citation type="submission" date="2023-06" db="EMBL/GenBank/DDBJ databases">
        <authorList>
            <person name="Ma L."/>
            <person name="Liu K.-W."/>
            <person name="Li Z."/>
            <person name="Hsiao Y.-Y."/>
            <person name="Qi Y."/>
            <person name="Fu T."/>
            <person name="Tang G."/>
            <person name="Zhang D."/>
            <person name="Sun W.-H."/>
            <person name="Liu D.-K."/>
            <person name="Li Y."/>
            <person name="Chen G.-Z."/>
            <person name="Liu X.-D."/>
            <person name="Liao X.-Y."/>
            <person name="Jiang Y.-T."/>
            <person name="Yu X."/>
            <person name="Hao Y."/>
            <person name="Huang J."/>
            <person name="Zhao X.-W."/>
            <person name="Ke S."/>
            <person name="Chen Y.-Y."/>
            <person name="Wu W.-L."/>
            <person name="Hsu J.-L."/>
            <person name="Lin Y.-F."/>
            <person name="Huang M.-D."/>
            <person name="Li C.-Y."/>
            <person name="Huang L."/>
            <person name="Wang Z.-W."/>
            <person name="Zhao X."/>
            <person name="Zhong W.-Y."/>
            <person name="Peng D.-H."/>
            <person name="Ahmad S."/>
            <person name="Lan S."/>
            <person name="Zhang J.-S."/>
            <person name="Tsai W.-C."/>
            <person name="Van De Peer Y."/>
            <person name="Liu Z.-J."/>
        </authorList>
    </citation>
    <scope>NUCLEOTIDE SEQUENCE</scope>
    <source>
        <strain evidence="7">CP</strain>
        <tissue evidence="7">Leaves</tissue>
    </source>
</reference>
<keyword evidence="2" id="KW-0805">Transcription regulation</keyword>
<dbReference type="GO" id="GO:0003700">
    <property type="term" value="F:DNA-binding transcription factor activity"/>
    <property type="evidence" value="ECO:0007669"/>
    <property type="project" value="InterPro"/>
</dbReference>
<gene>
    <name evidence="7" type="primary">ILR3</name>
    <name evidence="7" type="ORF">QJS10_CPA09g01329</name>
</gene>
<keyword evidence="5" id="KW-0539">Nucleus</keyword>
<evidence type="ECO:0000313" key="7">
    <source>
        <dbReference type="EMBL" id="KAK1308348.1"/>
    </source>
</evidence>
<keyword evidence="4" id="KW-0804">Transcription</keyword>
<evidence type="ECO:0000256" key="1">
    <source>
        <dbReference type="ARBA" id="ARBA00005510"/>
    </source>
</evidence>
<reference evidence="7" key="1">
    <citation type="journal article" date="2023" name="Nat. Commun.">
        <title>Diploid and tetraploid genomes of Acorus and the evolution of monocots.</title>
        <authorList>
            <person name="Ma L."/>
            <person name="Liu K.W."/>
            <person name="Li Z."/>
            <person name="Hsiao Y.Y."/>
            <person name="Qi Y."/>
            <person name="Fu T."/>
            <person name="Tang G.D."/>
            <person name="Zhang D."/>
            <person name="Sun W.H."/>
            <person name="Liu D.K."/>
            <person name="Li Y."/>
            <person name="Chen G.Z."/>
            <person name="Liu X.D."/>
            <person name="Liao X.Y."/>
            <person name="Jiang Y.T."/>
            <person name="Yu X."/>
            <person name="Hao Y."/>
            <person name="Huang J."/>
            <person name="Zhao X.W."/>
            <person name="Ke S."/>
            <person name="Chen Y.Y."/>
            <person name="Wu W.L."/>
            <person name="Hsu J.L."/>
            <person name="Lin Y.F."/>
            <person name="Huang M.D."/>
            <person name="Li C.Y."/>
            <person name="Huang L."/>
            <person name="Wang Z.W."/>
            <person name="Zhao X."/>
            <person name="Zhong W.Y."/>
            <person name="Peng D.H."/>
            <person name="Ahmad S."/>
            <person name="Lan S."/>
            <person name="Zhang J.S."/>
            <person name="Tsai W.C."/>
            <person name="Van de Peer Y."/>
            <person name="Liu Z.J."/>
        </authorList>
    </citation>
    <scope>NUCLEOTIDE SEQUENCE</scope>
    <source>
        <strain evidence="7">CP</strain>
    </source>
</reference>
<dbReference type="PROSITE" id="PS50888">
    <property type="entry name" value="BHLH"/>
    <property type="match status" value="1"/>
</dbReference>